<dbReference type="EMBL" id="UINC01000624">
    <property type="protein sequence ID" value="SUZ58511.1"/>
    <property type="molecule type" value="Genomic_DNA"/>
</dbReference>
<dbReference type="SUPFAM" id="SSF46785">
    <property type="entry name" value="Winged helix' DNA-binding domain"/>
    <property type="match status" value="1"/>
</dbReference>
<sequence length="175" mass="18801">VPLPFDPIAEARRNWEAHGWGAVDRMSAATSITRAHQILLQRIDAALEPHGLVFSRFEALALLFFSRAGALPLGKVGDRLQVHPTSVTNTIDRLEADGLVVRVPHPTDRRTTLAELTDVGRRVVADAAAALADIGFGLDGMSDLEISRTDAAMATLRQAAGDFPRTPPGRTTGPH</sequence>
<accession>A0A381NV76</accession>
<organism evidence="5">
    <name type="scientific">marine metagenome</name>
    <dbReference type="NCBI Taxonomy" id="408172"/>
    <lineage>
        <taxon>unclassified sequences</taxon>
        <taxon>metagenomes</taxon>
        <taxon>ecological metagenomes</taxon>
    </lineage>
</organism>
<dbReference type="GO" id="GO:0006950">
    <property type="term" value="P:response to stress"/>
    <property type="evidence" value="ECO:0007669"/>
    <property type="project" value="TreeGrafter"/>
</dbReference>
<dbReference type="SMART" id="SM00347">
    <property type="entry name" value="HTH_MARR"/>
    <property type="match status" value="1"/>
</dbReference>
<name>A0A381NV76_9ZZZZ</name>
<dbReference type="Pfam" id="PF12802">
    <property type="entry name" value="MarR_2"/>
    <property type="match status" value="1"/>
</dbReference>
<dbReference type="PROSITE" id="PS01117">
    <property type="entry name" value="HTH_MARR_1"/>
    <property type="match status" value="1"/>
</dbReference>
<gene>
    <name evidence="5" type="ORF">METZ01_LOCUS11365</name>
</gene>
<reference evidence="5" key="1">
    <citation type="submission" date="2018-05" db="EMBL/GenBank/DDBJ databases">
        <authorList>
            <person name="Lanie J.A."/>
            <person name="Ng W.-L."/>
            <person name="Kazmierczak K.M."/>
            <person name="Andrzejewski T.M."/>
            <person name="Davidsen T.M."/>
            <person name="Wayne K.J."/>
            <person name="Tettelin H."/>
            <person name="Glass J.I."/>
            <person name="Rusch D."/>
            <person name="Podicherti R."/>
            <person name="Tsui H.-C.T."/>
            <person name="Winkler M.E."/>
        </authorList>
    </citation>
    <scope>NUCLEOTIDE SEQUENCE</scope>
</reference>
<evidence type="ECO:0000256" key="1">
    <source>
        <dbReference type="ARBA" id="ARBA00023015"/>
    </source>
</evidence>
<dbReference type="PROSITE" id="PS50995">
    <property type="entry name" value="HTH_MARR_2"/>
    <property type="match status" value="1"/>
</dbReference>
<feature type="domain" description="HTH marR-type" evidence="4">
    <location>
        <begin position="25"/>
        <end position="158"/>
    </location>
</feature>
<dbReference type="GO" id="GO:0003700">
    <property type="term" value="F:DNA-binding transcription factor activity"/>
    <property type="evidence" value="ECO:0007669"/>
    <property type="project" value="InterPro"/>
</dbReference>
<dbReference type="AlphaFoldDB" id="A0A381NV76"/>
<evidence type="ECO:0000256" key="3">
    <source>
        <dbReference type="ARBA" id="ARBA00023163"/>
    </source>
</evidence>
<proteinExistence type="predicted"/>
<dbReference type="InterPro" id="IPR023187">
    <property type="entry name" value="Tscrpt_reg_MarR-type_CS"/>
</dbReference>
<feature type="non-terminal residue" evidence="5">
    <location>
        <position position="1"/>
    </location>
</feature>
<dbReference type="Gene3D" id="1.10.10.10">
    <property type="entry name" value="Winged helix-like DNA-binding domain superfamily/Winged helix DNA-binding domain"/>
    <property type="match status" value="1"/>
</dbReference>
<dbReference type="InterPro" id="IPR000835">
    <property type="entry name" value="HTH_MarR-typ"/>
</dbReference>
<evidence type="ECO:0000313" key="5">
    <source>
        <dbReference type="EMBL" id="SUZ58511.1"/>
    </source>
</evidence>
<dbReference type="InterPro" id="IPR039422">
    <property type="entry name" value="MarR/SlyA-like"/>
</dbReference>
<evidence type="ECO:0000259" key="4">
    <source>
        <dbReference type="PROSITE" id="PS50995"/>
    </source>
</evidence>
<dbReference type="GO" id="GO:0003677">
    <property type="term" value="F:DNA binding"/>
    <property type="evidence" value="ECO:0007669"/>
    <property type="project" value="UniProtKB-KW"/>
</dbReference>
<keyword evidence="2" id="KW-0238">DNA-binding</keyword>
<keyword evidence="1" id="KW-0805">Transcription regulation</keyword>
<dbReference type="InterPro" id="IPR036390">
    <property type="entry name" value="WH_DNA-bd_sf"/>
</dbReference>
<dbReference type="PANTHER" id="PTHR33164">
    <property type="entry name" value="TRANSCRIPTIONAL REGULATOR, MARR FAMILY"/>
    <property type="match status" value="1"/>
</dbReference>
<keyword evidence="3" id="KW-0804">Transcription</keyword>
<dbReference type="InterPro" id="IPR036388">
    <property type="entry name" value="WH-like_DNA-bd_sf"/>
</dbReference>
<dbReference type="PANTHER" id="PTHR33164:SF101">
    <property type="entry name" value="TRANSCRIPTIONAL REPRESSOR MPRA"/>
    <property type="match status" value="1"/>
</dbReference>
<evidence type="ECO:0000256" key="2">
    <source>
        <dbReference type="ARBA" id="ARBA00023125"/>
    </source>
</evidence>
<protein>
    <recommendedName>
        <fullName evidence="4">HTH marR-type domain-containing protein</fullName>
    </recommendedName>
</protein>